<dbReference type="Gene3D" id="3.30.450.90">
    <property type="match status" value="1"/>
</dbReference>
<reference evidence="3 4" key="1">
    <citation type="submission" date="2020-07" db="EMBL/GenBank/DDBJ databases">
        <title>Huge and variable diversity of episymbiotic CPR bacteria and DPANN archaea in groundwater ecosystems.</title>
        <authorList>
            <person name="He C.Y."/>
            <person name="Keren R."/>
            <person name="Whittaker M."/>
            <person name="Farag I.F."/>
            <person name="Doudna J."/>
            <person name="Cate J.H.D."/>
            <person name="Banfield J.F."/>
        </authorList>
    </citation>
    <scope>NUCLEOTIDE SEQUENCE [LARGE SCALE GENOMIC DNA]</scope>
    <source>
        <strain evidence="3">NC_groundwater_70_Ag_B-0.1um_54_66</strain>
    </source>
</reference>
<dbReference type="NCBIfam" id="TIGR01420">
    <property type="entry name" value="pilT_fam"/>
    <property type="match status" value="1"/>
</dbReference>
<name>A0A7T5UHL6_9BACT</name>
<protein>
    <submittedName>
        <fullName evidence="3">PilT/PilU family type 4a pilus ATPase</fullName>
    </submittedName>
</protein>
<dbReference type="PANTHER" id="PTHR30486:SF12">
    <property type="entry name" value="TYPE IV PILUS ATPASE PILU"/>
    <property type="match status" value="1"/>
</dbReference>
<dbReference type="InterPro" id="IPR027417">
    <property type="entry name" value="P-loop_NTPase"/>
</dbReference>
<evidence type="ECO:0000313" key="4">
    <source>
        <dbReference type="Proteomes" id="UP000595362"/>
    </source>
</evidence>
<evidence type="ECO:0000313" key="3">
    <source>
        <dbReference type="EMBL" id="QQG37444.1"/>
    </source>
</evidence>
<dbReference type="SUPFAM" id="SSF52540">
    <property type="entry name" value="P-loop containing nucleoside triphosphate hydrolases"/>
    <property type="match status" value="1"/>
</dbReference>
<dbReference type="InterPro" id="IPR050921">
    <property type="entry name" value="T4SS_GSP_E_ATPase"/>
</dbReference>
<proteinExistence type="inferred from homology"/>
<dbReference type="GO" id="GO:0005524">
    <property type="term" value="F:ATP binding"/>
    <property type="evidence" value="ECO:0007669"/>
    <property type="project" value="InterPro"/>
</dbReference>
<dbReference type="PROSITE" id="PS00662">
    <property type="entry name" value="T2SP_E"/>
    <property type="match status" value="1"/>
</dbReference>
<dbReference type="EMBL" id="CP066681">
    <property type="protein sequence ID" value="QQG37444.1"/>
    <property type="molecule type" value="Genomic_DNA"/>
</dbReference>
<evidence type="ECO:0000256" key="1">
    <source>
        <dbReference type="ARBA" id="ARBA00006611"/>
    </source>
</evidence>
<dbReference type="PANTHER" id="PTHR30486">
    <property type="entry name" value="TWITCHING MOTILITY PROTEIN PILT"/>
    <property type="match status" value="1"/>
</dbReference>
<comment type="similarity">
    <text evidence="1">Belongs to the GSP E family.</text>
</comment>
<sequence length="368" mass="41528">MNDRQASDLYLTVGFPPSLRIEGTLVHIRPEPLTVDEINEIISSVLTNRQRREFETQMELNTSLDVGRFGRFRVNCLRQRQFPALVLRRIVSKIPTFSELKLPPVLERLALEKRGLILVTGMTGSGKSTTLASMIDYRNTNEEGHIITIEDPIEYFHEHKKSVITQREVGVDTESYSVALKNVLRQRPDVILVGEIRDRDVMEQAMMASDTGHLCLATLHTNNASLSIERIVNFFPEDYHAQIRLNLSNNLKAIISQRLIPSAKGGMALAIEVMLNQGLVRELIHKGEITKIREVMEQNTQLGMCSFDQSLIRLFKEGAITEEMALSQADQPGDLKIKLQQVKLSDAGSNREVLRSINTAGLKISDDR</sequence>
<organism evidence="3 4">
    <name type="scientific">Micavibrio aeruginosavorus</name>
    <dbReference type="NCBI Taxonomy" id="349221"/>
    <lineage>
        <taxon>Bacteria</taxon>
        <taxon>Pseudomonadati</taxon>
        <taxon>Bdellovibrionota</taxon>
        <taxon>Bdellovibrionia</taxon>
        <taxon>Bdellovibrionales</taxon>
        <taxon>Pseudobdellovibrionaceae</taxon>
        <taxon>Micavibrio</taxon>
    </lineage>
</organism>
<dbReference type="AlphaFoldDB" id="A0A7T5UHL6"/>
<dbReference type="GO" id="GO:0016887">
    <property type="term" value="F:ATP hydrolysis activity"/>
    <property type="evidence" value="ECO:0007669"/>
    <property type="project" value="InterPro"/>
</dbReference>
<accession>A0A7T5UHL6</accession>
<dbReference type="Gene3D" id="3.40.50.300">
    <property type="entry name" value="P-loop containing nucleotide triphosphate hydrolases"/>
    <property type="match status" value="1"/>
</dbReference>
<dbReference type="Proteomes" id="UP000595362">
    <property type="component" value="Chromosome"/>
</dbReference>
<dbReference type="InterPro" id="IPR006321">
    <property type="entry name" value="PilT/PilU"/>
</dbReference>
<feature type="domain" description="Bacterial type II secretion system protein E" evidence="2">
    <location>
        <begin position="184"/>
        <end position="198"/>
    </location>
</feature>
<dbReference type="Pfam" id="PF00437">
    <property type="entry name" value="T2SSE"/>
    <property type="match status" value="1"/>
</dbReference>
<gene>
    <name evidence="3" type="ORF">HYS17_09215</name>
</gene>
<evidence type="ECO:0000259" key="2">
    <source>
        <dbReference type="PROSITE" id="PS00662"/>
    </source>
</evidence>
<dbReference type="InterPro" id="IPR001482">
    <property type="entry name" value="T2SS/T4SS_dom"/>
</dbReference>
<dbReference type="CDD" id="cd01131">
    <property type="entry name" value="PilT"/>
    <property type="match status" value="1"/>
</dbReference>